<evidence type="ECO:0000259" key="5">
    <source>
        <dbReference type="PROSITE" id="PS51819"/>
    </source>
</evidence>
<dbReference type="SUPFAM" id="SSF54593">
    <property type="entry name" value="Glyoxalase/Bleomycin resistance protein/Dihydroxybiphenyl dioxygenase"/>
    <property type="match status" value="1"/>
</dbReference>
<dbReference type="RefSeq" id="WP_160926619.1">
    <property type="nucleotide sequence ID" value="NZ_WWEU01000001.1"/>
</dbReference>
<dbReference type="PANTHER" id="PTHR46036">
    <property type="entry name" value="LACTOYLGLUTATHIONE LYASE"/>
    <property type="match status" value="1"/>
</dbReference>
<name>A0A6L8LPU3_9VIBR</name>
<dbReference type="InterPro" id="IPR004360">
    <property type="entry name" value="Glyas_Fos-R_dOase_dom"/>
</dbReference>
<organism evidence="6 7">
    <name type="scientific">Vibrio tetraodonis subsp. pristinus</name>
    <dbReference type="NCBI Taxonomy" id="2695891"/>
    <lineage>
        <taxon>Bacteria</taxon>
        <taxon>Pseudomonadati</taxon>
        <taxon>Pseudomonadota</taxon>
        <taxon>Gammaproteobacteria</taxon>
        <taxon>Vibrionales</taxon>
        <taxon>Vibrionaceae</taxon>
        <taxon>Vibrio</taxon>
    </lineage>
</organism>
<accession>A0A6L8LPU3</accession>
<dbReference type="GO" id="GO:0005737">
    <property type="term" value="C:cytoplasm"/>
    <property type="evidence" value="ECO:0007669"/>
    <property type="project" value="TreeGrafter"/>
</dbReference>
<evidence type="ECO:0000313" key="6">
    <source>
        <dbReference type="EMBL" id="MYM58071.1"/>
    </source>
</evidence>
<evidence type="ECO:0000256" key="1">
    <source>
        <dbReference type="ARBA" id="ARBA00030291"/>
    </source>
</evidence>
<dbReference type="AlphaFoldDB" id="A0A6L8LPU3"/>
<keyword evidence="7" id="KW-1185">Reference proteome</keyword>
<keyword evidence="6" id="KW-0456">Lyase</keyword>
<dbReference type="EMBL" id="WWEU01000001">
    <property type="protein sequence ID" value="MYM58071.1"/>
    <property type="molecule type" value="Genomic_DNA"/>
</dbReference>
<sequence length="131" mass="15178">MAKLIHTMIRVSDLSTSVDFYRKALALHIKEQFVFDDYTLTYLANPETEFELELTHNHDVQNAYTHGSGYGHIAVSVDNIQQAHSELKQLDILPSDIKTIHHQDRVLATLFFITDPDGYKIEFLQRNGRYQ</sequence>
<feature type="domain" description="VOC" evidence="5">
    <location>
        <begin position="3"/>
        <end position="126"/>
    </location>
</feature>
<protein>
    <recommendedName>
        <fullName evidence="2">Aldoketomutase</fullName>
    </recommendedName>
    <alternativeName>
        <fullName evidence="1">Ketone-aldehyde mutase</fullName>
    </alternativeName>
    <alternativeName>
        <fullName evidence="3">Methylglyoxalase</fullName>
    </alternativeName>
    <alternativeName>
        <fullName evidence="4">S-D-lactoylglutathione methylglyoxal lyase</fullName>
    </alternativeName>
</protein>
<dbReference type="PROSITE" id="PS51819">
    <property type="entry name" value="VOC"/>
    <property type="match status" value="1"/>
</dbReference>
<dbReference type="GO" id="GO:0004462">
    <property type="term" value="F:lactoylglutathione lyase activity"/>
    <property type="evidence" value="ECO:0007669"/>
    <property type="project" value="TreeGrafter"/>
</dbReference>
<evidence type="ECO:0000256" key="4">
    <source>
        <dbReference type="ARBA" id="ARBA00033298"/>
    </source>
</evidence>
<gene>
    <name evidence="6" type="ORF">GTG28_02445</name>
</gene>
<dbReference type="InterPro" id="IPR037523">
    <property type="entry name" value="VOC_core"/>
</dbReference>
<dbReference type="Proteomes" id="UP000478571">
    <property type="component" value="Unassembled WGS sequence"/>
</dbReference>
<evidence type="ECO:0000256" key="3">
    <source>
        <dbReference type="ARBA" id="ARBA00032460"/>
    </source>
</evidence>
<evidence type="ECO:0000256" key="2">
    <source>
        <dbReference type="ARBA" id="ARBA00030892"/>
    </source>
</evidence>
<evidence type="ECO:0000313" key="7">
    <source>
        <dbReference type="Proteomes" id="UP000478571"/>
    </source>
</evidence>
<dbReference type="PANTHER" id="PTHR46036:SF5">
    <property type="entry name" value="LACTOYLGLUTATHIONE LYASE"/>
    <property type="match status" value="1"/>
</dbReference>
<comment type="caution">
    <text evidence="6">The sequence shown here is derived from an EMBL/GenBank/DDBJ whole genome shotgun (WGS) entry which is preliminary data.</text>
</comment>
<dbReference type="Pfam" id="PF00903">
    <property type="entry name" value="Glyoxalase"/>
    <property type="match status" value="1"/>
</dbReference>
<dbReference type="Gene3D" id="3.10.180.10">
    <property type="entry name" value="2,3-Dihydroxybiphenyl 1,2-Dioxygenase, domain 1"/>
    <property type="match status" value="1"/>
</dbReference>
<reference evidence="6 7" key="1">
    <citation type="submission" date="2020-01" db="EMBL/GenBank/DDBJ databases">
        <title>Draft Genome Sequence of Vibrio sp. strain OCN044, Isolated from a Healthy Coral at Palmyra Atoll.</title>
        <authorList>
            <person name="Videau P."/>
            <person name="Loughran R."/>
            <person name="Esquivel A."/>
            <person name="Deadmond M."/>
            <person name="Paddock B.E."/>
            <person name="Saw J.H."/>
            <person name="Ushijima B."/>
        </authorList>
    </citation>
    <scope>NUCLEOTIDE SEQUENCE [LARGE SCALE GENOMIC DNA]</scope>
    <source>
        <strain evidence="6 7">OCN044</strain>
    </source>
</reference>
<dbReference type="GO" id="GO:0019243">
    <property type="term" value="P:methylglyoxal catabolic process to D-lactate via S-lactoyl-glutathione"/>
    <property type="evidence" value="ECO:0007669"/>
    <property type="project" value="TreeGrafter"/>
</dbReference>
<proteinExistence type="predicted"/>
<dbReference type="InterPro" id="IPR029068">
    <property type="entry name" value="Glyas_Bleomycin-R_OHBP_Dase"/>
</dbReference>